<evidence type="ECO:0000256" key="5">
    <source>
        <dbReference type="ARBA" id="ARBA00022989"/>
    </source>
</evidence>
<dbReference type="Pfam" id="PF00939">
    <property type="entry name" value="Na_sulph_symp"/>
    <property type="match status" value="1"/>
</dbReference>
<feature type="transmembrane region" description="Helical" evidence="7">
    <location>
        <begin position="285"/>
        <end position="304"/>
    </location>
</feature>
<dbReference type="GO" id="GO:0015137">
    <property type="term" value="F:citrate transmembrane transporter activity"/>
    <property type="evidence" value="ECO:0007669"/>
    <property type="project" value="TreeGrafter"/>
</dbReference>
<feature type="transmembrane region" description="Helical" evidence="7">
    <location>
        <begin position="707"/>
        <end position="726"/>
    </location>
</feature>
<dbReference type="GO" id="GO:0015141">
    <property type="term" value="F:succinate transmembrane transporter activity"/>
    <property type="evidence" value="ECO:0007669"/>
    <property type="project" value="TreeGrafter"/>
</dbReference>
<dbReference type="Pfam" id="PF03600">
    <property type="entry name" value="CitMHS"/>
    <property type="match status" value="1"/>
</dbReference>
<protein>
    <submittedName>
        <fullName evidence="9">Protein I'm not dead yet</fullName>
    </submittedName>
</protein>
<dbReference type="PANTHER" id="PTHR10283">
    <property type="entry name" value="SOLUTE CARRIER FAMILY 13 MEMBER"/>
    <property type="match status" value="1"/>
</dbReference>
<dbReference type="OMA" id="MWINNTS"/>
<evidence type="ECO:0000256" key="6">
    <source>
        <dbReference type="ARBA" id="ARBA00023136"/>
    </source>
</evidence>
<gene>
    <name evidence="9" type="ORF">EAG_05743</name>
</gene>
<dbReference type="GO" id="GO:0005886">
    <property type="term" value="C:plasma membrane"/>
    <property type="evidence" value="ECO:0007669"/>
    <property type="project" value="TreeGrafter"/>
</dbReference>
<sequence>MMIKFFKNPFFISYTKTHCWTDYPDIMHKTPSFTVHFIFSVNLLRKRKIFIKILALARCYQTAYASSTQLQLSGHEVKCAYIILLVAGYWVTECLPIGITSLVPVVLFPLFGILSSQETCICYMNDTIMVFIGGLILAIATEHCNLHLRIALIVMKTFGCSHAKLLGGLCTVTTFVSMWIANAAATAMIVPIVFAVLRELERQGLGKVFDIKEDPQDPEAEPDMKPTKVTKAYLFAAAYASSFGGTGTLVGTPTNLAFKGIYEYNFPDADPITFGTWMAASIPQMAVNSFLLWLYLRITFLGYLRPRSKDAEMARIGAEGEAIANQVINQNLKNLGPMTFHEISVATLFIGCIFLWVFRAPGFVRGWSEVLTDVDLLLDSSFRLASGVFDVSDHEISYDCVAFRRPTRSSEGLITWQVIHKKMPWRLVFLLGSGFAVSKGSSVSGLAMKVGLALVPLKELPPALMLAVILFFVGTMTEFTSNVGTANILLPVVAHMEVRCAYVVLLMGGYWVTDCFPTAITSLIPIVMFPALGILSTADTCACYMNDTIMVFIGGLILAIAIEHSNLHLRIALGVMKMVGCSHAKLLGGLCIVTTFISMWVSNTAATAMMVPIIFAVLRELEQAGVGRVFRSKIIDPEKPDIPPEIRPTKITKAYLLAAAYCSTFGGTGTLVGTGTNLTFKGIYESTFPEAEGINFTDWMIASFPQMIVNSFLTWIYVRIAFLGYLRPHSKDAEMATIGHEGEVVTNQVRGVKPDIDSLAQRKNVE</sequence>
<feature type="transmembrane region" description="Helical" evidence="7">
    <location>
        <begin position="120"/>
        <end position="140"/>
    </location>
</feature>
<feature type="transmembrane region" description="Helical" evidence="7">
    <location>
        <begin position="176"/>
        <end position="197"/>
    </location>
</feature>
<dbReference type="Proteomes" id="UP000000311">
    <property type="component" value="Unassembled WGS sequence"/>
</dbReference>
<evidence type="ECO:0000313" key="9">
    <source>
        <dbReference type="EMBL" id="EFN71879.1"/>
    </source>
</evidence>
<keyword evidence="3" id="KW-0813">Transport</keyword>
<feature type="transmembrane region" description="Helical" evidence="7">
    <location>
        <begin position="654"/>
        <end position="672"/>
    </location>
</feature>
<dbReference type="AlphaFoldDB" id="E2A3V5"/>
<evidence type="ECO:0000256" key="3">
    <source>
        <dbReference type="ARBA" id="ARBA00022448"/>
    </source>
</evidence>
<accession>E2A3V5</accession>
<comment type="similarity">
    <text evidence="2">Belongs to the SLC13A/DASS transporter (TC 2.A.47) family. NADC subfamily.</text>
</comment>
<feature type="transmembrane region" description="Helical" evidence="7">
    <location>
        <begin position="488"/>
        <end position="512"/>
    </location>
</feature>
<organism evidence="10">
    <name type="scientific">Camponotus floridanus</name>
    <name type="common">Florida carpenter ant</name>
    <dbReference type="NCBI Taxonomy" id="104421"/>
    <lineage>
        <taxon>Eukaryota</taxon>
        <taxon>Metazoa</taxon>
        <taxon>Ecdysozoa</taxon>
        <taxon>Arthropoda</taxon>
        <taxon>Hexapoda</taxon>
        <taxon>Insecta</taxon>
        <taxon>Pterygota</taxon>
        <taxon>Neoptera</taxon>
        <taxon>Endopterygota</taxon>
        <taxon>Hymenoptera</taxon>
        <taxon>Apocrita</taxon>
        <taxon>Aculeata</taxon>
        <taxon>Formicoidea</taxon>
        <taxon>Formicidae</taxon>
        <taxon>Formicinae</taxon>
        <taxon>Camponotus</taxon>
    </lineage>
</organism>
<dbReference type="PANTHER" id="PTHR10283:SF82">
    <property type="entry name" value="SOLUTE CARRIER FAMILY 13 MEMBER 2"/>
    <property type="match status" value="1"/>
</dbReference>
<proteinExistence type="inferred from homology"/>
<evidence type="ECO:0000256" key="2">
    <source>
        <dbReference type="ARBA" id="ARBA00006772"/>
    </source>
</evidence>
<dbReference type="InParanoid" id="E2A3V5"/>
<evidence type="ECO:0000256" key="4">
    <source>
        <dbReference type="ARBA" id="ARBA00022692"/>
    </source>
</evidence>
<keyword evidence="4 7" id="KW-0812">Transmembrane</keyword>
<evidence type="ECO:0000256" key="7">
    <source>
        <dbReference type="SAM" id="Phobius"/>
    </source>
</evidence>
<feature type="transmembrane region" description="Helical" evidence="7">
    <location>
        <begin position="427"/>
        <end position="448"/>
    </location>
</feature>
<evidence type="ECO:0000313" key="10">
    <source>
        <dbReference type="Proteomes" id="UP000000311"/>
    </source>
</evidence>
<feature type="domain" description="Citrate transporter-like" evidence="8">
    <location>
        <begin position="510"/>
        <end position="719"/>
    </location>
</feature>
<name>E2A3V5_CAMFO</name>
<keyword evidence="6 7" id="KW-0472">Membrane</keyword>
<keyword evidence="10" id="KW-1185">Reference proteome</keyword>
<comment type="subcellular location">
    <subcellularLocation>
        <location evidence="1">Membrane</location>
        <topology evidence="1">Multi-pass membrane protein</topology>
    </subcellularLocation>
</comment>
<dbReference type="InterPro" id="IPR001898">
    <property type="entry name" value="SLC13A/DASS"/>
</dbReference>
<reference evidence="9 10" key="1">
    <citation type="journal article" date="2010" name="Science">
        <title>Genomic comparison of the ants Camponotus floridanus and Harpegnathos saltator.</title>
        <authorList>
            <person name="Bonasio R."/>
            <person name="Zhang G."/>
            <person name="Ye C."/>
            <person name="Mutti N.S."/>
            <person name="Fang X."/>
            <person name="Qin N."/>
            <person name="Donahue G."/>
            <person name="Yang P."/>
            <person name="Li Q."/>
            <person name="Li C."/>
            <person name="Zhang P."/>
            <person name="Huang Z."/>
            <person name="Berger S.L."/>
            <person name="Reinberg D."/>
            <person name="Wang J."/>
            <person name="Liebig J."/>
        </authorList>
    </citation>
    <scope>NUCLEOTIDE SEQUENCE [LARGE SCALE GENOMIC DNA]</scope>
    <source>
        <strain evidence="10">C129</strain>
    </source>
</reference>
<feature type="transmembrane region" description="Helical" evidence="7">
    <location>
        <begin position="587"/>
        <end position="618"/>
    </location>
</feature>
<evidence type="ECO:0000256" key="1">
    <source>
        <dbReference type="ARBA" id="ARBA00004141"/>
    </source>
</evidence>
<feature type="transmembrane region" description="Helical" evidence="7">
    <location>
        <begin position="80"/>
        <end position="108"/>
    </location>
</feature>
<evidence type="ECO:0000259" key="8">
    <source>
        <dbReference type="Pfam" id="PF03600"/>
    </source>
</evidence>
<dbReference type="EMBL" id="GL436510">
    <property type="protein sequence ID" value="EFN71879.1"/>
    <property type="molecule type" value="Genomic_DNA"/>
</dbReference>
<keyword evidence="5 7" id="KW-1133">Transmembrane helix</keyword>
<dbReference type="InterPro" id="IPR004680">
    <property type="entry name" value="Cit_transptr-like_dom"/>
</dbReference>
<dbReference type="STRING" id="104421.E2A3V5"/>
<feature type="transmembrane region" description="Helical" evidence="7">
    <location>
        <begin position="518"/>
        <end position="537"/>
    </location>
</feature>
<dbReference type="OrthoDB" id="6493944at2759"/>
<feature type="transmembrane region" description="Helical" evidence="7">
    <location>
        <begin position="549"/>
        <end position="567"/>
    </location>
</feature>
<feature type="transmembrane region" description="Helical" evidence="7">
    <location>
        <begin position="460"/>
        <end position="476"/>
    </location>
</feature>